<dbReference type="GO" id="GO:0005634">
    <property type="term" value="C:nucleus"/>
    <property type="evidence" value="ECO:0007669"/>
    <property type="project" value="UniProtKB-SubCell"/>
</dbReference>
<evidence type="ECO:0000256" key="6">
    <source>
        <dbReference type="ARBA" id="ARBA00023242"/>
    </source>
</evidence>
<organism evidence="10 11">
    <name type="scientific">Pyrenophora seminiperda CCB06</name>
    <dbReference type="NCBI Taxonomy" id="1302712"/>
    <lineage>
        <taxon>Eukaryota</taxon>
        <taxon>Fungi</taxon>
        <taxon>Dikarya</taxon>
        <taxon>Ascomycota</taxon>
        <taxon>Pezizomycotina</taxon>
        <taxon>Dothideomycetes</taxon>
        <taxon>Pleosporomycetidae</taxon>
        <taxon>Pleosporales</taxon>
        <taxon>Pleosporineae</taxon>
        <taxon>Pleosporaceae</taxon>
        <taxon>Pyrenophora</taxon>
    </lineage>
</organism>
<keyword evidence="6" id="KW-0539">Nucleus</keyword>
<dbReference type="InterPro" id="IPR028651">
    <property type="entry name" value="ING_fam"/>
</dbReference>
<dbReference type="OrthoDB" id="5417730at2759"/>
<dbReference type="PANTHER" id="PTHR10333">
    <property type="entry name" value="INHIBITOR OF GROWTH PROTEIN"/>
    <property type="match status" value="1"/>
</dbReference>
<keyword evidence="5 7" id="KW-0862">Zinc</keyword>
<dbReference type="AlphaFoldDB" id="A0A3M7MI43"/>
<evidence type="ECO:0000256" key="7">
    <source>
        <dbReference type="PIRSR" id="PIRSR628651-51"/>
    </source>
</evidence>
<dbReference type="Pfam" id="PF00628">
    <property type="entry name" value="PHD"/>
    <property type="match status" value="1"/>
</dbReference>
<sequence>MYVDWNCDSRDGGENFFIGGFQSLGEAVYVVKLAVRSALPRFHRVSLFDKTIELLGGKEQVQQRYTIEKGRRGEKGKFVREADWTMGHDIVTVAQHLHTGLRRPVLRLFTPEQSKKPIPQLAAQPISPQAKHRVQAPTAATTPTPVPSPPGQQAPAQQRESDPNHHHHQEVYCICRLPDDGSLMVACGSAMCPIEWYHGRCVNVEKPDVVDKQWYCELCVREQQNNKKKCKLG</sequence>
<evidence type="ECO:0000256" key="3">
    <source>
        <dbReference type="ARBA" id="ARBA00022723"/>
    </source>
</evidence>
<dbReference type="SUPFAM" id="SSF57903">
    <property type="entry name" value="FYVE/PHD zinc finger"/>
    <property type="match status" value="1"/>
</dbReference>
<feature type="region of interest" description="Disordered" evidence="8">
    <location>
        <begin position="117"/>
        <end position="163"/>
    </location>
</feature>
<feature type="binding site" evidence="7">
    <location>
        <position position="173"/>
    </location>
    <ligand>
        <name>Zn(2+)</name>
        <dbReference type="ChEBI" id="CHEBI:29105"/>
        <label>1</label>
    </ligand>
</feature>
<evidence type="ECO:0000313" key="11">
    <source>
        <dbReference type="Proteomes" id="UP000265663"/>
    </source>
</evidence>
<feature type="binding site" evidence="7">
    <location>
        <position position="201"/>
    </location>
    <ligand>
        <name>Zn(2+)</name>
        <dbReference type="ChEBI" id="CHEBI:29105"/>
        <label>1</label>
    </ligand>
</feature>
<dbReference type="GO" id="GO:0000785">
    <property type="term" value="C:chromatin"/>
    <property type="evidence" value="ECO:0007669"/>
    <property type="project" value="UniProtKB-ARBA"/>
</dbReference>
<dbReference type="InterPro" id="IPR019787">
    <property type="entry name" value="Znf_PHD-finger"/>
</dbReference>
<feature type="binding site" evidence="7">
    <location>
        <position position="187"/>
    </location>
    <ligand>
        <name>Zn(2+)</name>
        <dbReference type="ChEBI" id="CHEBI:29105"/>
        <label>2</label>
    </ligand>
</feature>
<feature type="binding site" evidence="7">
    <location>
        <position position="175"/>
    </location>
    <ligand>
        <name>Zn(2+)</name>
        <dbReference type="ChEBI" id="CHEBI:29105"/>
        <label>1</label>
    </ligand>
</feature>
<comment type="subcellular location">
    <subcellularLocation>
        <location evidence="1">Nucleus</location>
    </subcellularLocation>
</comment>
<evidence type="ECO:0000256" key="2">
    <source>
        <dbReference type="ARBA" id="ARBA00010210"/>
    </source>
</evidence>
<reference evidence="10 11" key="1">
    <citation type="journal article" date="2014" name="PLoS ONE">
        <title>De novo Genome Assembly of the Fungal Plant Pathogen Pyrenophora semeniperda.</title>
        <authorList>
            <person name="Soliai M.M."/>
            <person name="Meyer S.E."/>
            <person name="Udall J.A."/>
            <person name="Elzinga D.E."/>
            <person name="Hermansen R.A."/>
            <person name="Bodily P.M."/>
            <person name="Hart A.A."/>
            <person name="Coleman C.E."/>
        </authorList>
    </citation>
    <scope>NUCLEOTIDE SEQUENCE [LARGE SCALE GENOMIC DNA]</scope>
    <source>
        <strain evidence="10 11">CCB06</strain>
        <tissue evidence="10">Mycelium</tissue>
    </source>
</reference>
<feature type="binding site" evidence="7">
    <location>
        <position position="192"/>
    </location>
    <ligand>
        <name>Zn(2+)</name>
        <dbReference type="ChEBI" id="CHEBI:29105"/>
        <label>2</label>
    </ligand>
</feature>
<evidence type="ECO:0000256" key="4">
    <source>
        <dbReference type="ARBA" id="ARBA00022771"/>
    </source>
</evidence>
<dbReference type="InterPro" id="IPR013083">
    <property type="entry name" value="Znf_RING/FYVE/PHD"/>
</dbReference>
<dbReference type="GO" id="GO:0008270">
    <property type="term" value="F:zinc ion binding"/>
    <property type="evidence" value="ECO:0007669"/>
    <property type="project" value="UniProtKB-KW"/>
</dbReference>
<dbReference type="InterPro" id="IPR011011">
    <property type="entry name" value="Znf_FYVE_PHD"/>
</dbReference>
<comment type="similarity">
    <text evidence="2">Belongs to the ING family.</text>
</comment>
<dbReference type="Gene3D" id="3.30.40.10">
    <property type="entry name" value="Zinc/RING finger domain, C3HC4 (zinc finger)"/>
    <property type="match status" value="1"/>
</dbReference>
<evidence type="ECO:0000256" key="8">
    <source>
        <dbReference type="SAM" id="MobiDB-lite"/>
    </source>
</evidence>
<dbReference type="Proteomes" id="UP000265663">
    <property type="component" value="Unassembled WGS sequence"/>
</dbReference>
<gene>
    <name evidence="10" type="ORF">GMOD_00003222</name>
</gene>
<dbReference type="EMBL" id="KE747844">
    <property type="protein sequence ID" value="RMZ74216.1"/>
    <property type="molecule type" value="Genomic_DNA"/>
</dbReference>
<dbReference type="InterPro" id="IPR019786">
    <property type="entry name" value="Zinc_finger_PHD-type_CS"/>
</dbReference>
<keyword evidence="4" id="KW-0863">Zinc-finger</keyword>
<feature type="binding site" evidence="7">
    <location>
        <position position="219"/>
    </location>
    <ligand>
        <name>Zn(2+)</name>
        <dbReference type="ChEBI" id="CHEBI:29105"/>
        <label>2</label>
    </ligand>
</feature>
<feature type="domain" description="Zinc finger PHD-type" evidence="9">
    <location>
        <begin position="172"/>
        <end position="220"/>
    </location>
</feature>
<evidence type="ECO:0000259" key="9">
    <source>
        <dbReference type="SMART" id="SM00249"/>
    </source>
</evidence>
<evidence type="ECO:0000256" key="1">
    <source>
        <dbReference type="ARBA" id="ARBA00004123"/>
    </source>
</evidence>
<protein>
    <submittedName>
        <fullName evidence="10">Zinc ion binding</fullName>
    </submittedName>
</protein>
<feature type="binding site" evidence="7">
    <location>
        <position position="198"/>
    </location>
    <ligand>
        <name>Zn(2+)</name>
        <dbReference type="ChEBI" id="CHEBI:29105"/>
        <label>1</label>
    </ligand>
</feature>
<name>A0A3M7MI43_9PLEO</name>
<dbReference type="PROSITE" id="PS01359">
    <property type="entry name" value="ZF_PHD_1"/>
    <property type="match status" value="1"/>
</dbReference>
<keyword evidence="11" id="KW-1185">Reference proteome</keyword>
<proteinExistence type="inferred from homology"/>
<feature type="binding site" evidence="7">
    <location>
        <position position="216"/>
    </location>
    <ligand>
        <name>Zn(2+)</name>
        <dbReference type="ChEBI" id="CHEBI:29105"/>
        <label>2</label>
    </ligand>
</feature>
<dbReference type="SMART" id="SM00249">
    <property type="entry name" value="PHD"/>
    <property type="match status" value="1"/>
</dbReference>
<evidence type="ECO:0000313" key="10">
    <source>
        <dbReference type="EMBL" id="RMZ74216.1"/>
    </source>
</evidence>
<keyword evidence="3 7" id="KW-0479">Metal-binding</keyword>
<dbReference type="InterPro" id="IPR001965">
    <property type="entry name" value="Znf_PHD"/>
</dbReference>
<accession>A0A3M7MI43</accession>
<evidence type="ECO:0000256" key="5">
    <source>
        <dbReference type="ARBA" id="ARBA00022833"/>
    </source>
</evidence>